<dbReference type="EMBL" id="CAADIC010000019">
    <property type="protein sequence ID" value="VFR34602.1"/>
    <property type="molecule type" value="Genomic_DNA"/>
</dbReference>
<proteinExistence type="predicted"/>
<dbReference type="AlphaFoldDB" id="A0A484T6D8"/>
<reference evidence="2" key="1">
    <citation type="submission" date="2019-03" db="EMBL/GenBank/DDBJ databases">
        <authorList>
            <person name="Danneels B."/>
        </authorList>
    </citation>
    <scope>NUCLEOTIDE SEQUENCE</scope>
</reference>
<evidence type="ECO:0000313" key="2">
    <source>
        <dbReference type="EMBL" id="VFR70438.1"/>
    </source>
</evidence>
<organism evidence="2">
    <name type="scientific">plant metagenome</name>
    <dbReference type="NCBI Taxonomy" id="1297885"/>
    <lineage>
        <taxon>unclassified sequences</taxon>
        <taxon>metagenomes</taxon>
        <taxon>organismal metagenomes</taxon>
    </lineage>
</organism>
<dbReference type="EMBL" id="CAADIJ010000011">
    <property type="protein sequence ID" value="VFR70438.1"/>
    <property type="molecule type" value="Genomic_DNA"/>
</dbReference>
<sequence>MTEPDDVATLTPAETFQGLPVLADRPDETEDLTARWQRLGSVLDNETGRIQTSDSAGQAFTVQAHRWIAAGREAQARLRAFFYALRGRQGLVWVPTYAADLELAAPVAAGDQTLDVRGVGYAEFEAWKRPGRRQIRMDTRFGPLLRAVTGAERTDDGHEQLTVAPAFDQALTIRDVRRVSFLSVCRLDQDAVEFRHLTDSDGHMDCAAQFRATLAPAYLLTEADKPLQLEDQTNLTLEEIWI</sequence>
<evidence type="ECO:0000313" key="1">
    <source>
        <dbReference type="EMBL" id="VFR34602.1"/>
    </source>
</evidence>
<gene>
    <name evidence="1" type="ORF">ANDA3_3736</name>
    <name evidence="3" type="ORF">DAR2_3586</name>
    <name evidence="2" type="ORF">DAR3_4190</name>
</gene>
<accession>A0A484T6D8</accession>
<evidence type="ECO:0000313" key="3">
    <source>
        <dbReference type="EMBL" id="VFR72103.1"/>
    </source>
</evidence>
<dbReference type="EMBL" id="CAADIL010000016">
    <property type="protein sequence ID" value="VFR72103.1"/>
    <property type="molecule type" value="Genomic_DNA"/>
</dbReference>
<name>A0A484T6D8_9ZZZZ</name>
<protein>
    <submittedName>
        <fullName evidence="2">Phage protein</fullName>
    </submittedName>
</protein>